<dbReference type="EMBL" id="JYDL01000013">
    <property type="protein sequence ID" value="KRX25142.1"/>
    <property type="molecule type" value="Genomic_DNA"/>
</dbReference>
<evidence type="ECO:0000256" key="6">
    <source>
        <dbReference type="ARBA" id="ARBA00052504"/>
    </source>
</evidence>
<keyword evidence="3" id="KW-0479">Metal-binding</keyword>
<evidence type="ECO:0000256" key="1">
    <source>
        <dbReference type="ARBA" id="ARBA00001946"/>
    </source>
</evidence>
<dbReference type="OrthoDB" id="5917570at2759"/>
<dbReference type="InterPro" id="IPR023198">
    <property type="entry name" value="PGP-like_dom2"/>
</dbReference>
<comment type="catalytic activity">
    <reaction evidence="6">
        <text>psi-UMP + H2O = pseudouridine + phosphate</text>
        <dbReference type="Rhea" id="RHEA:10944"/>
        <dbReference type="ChEBI" id="CHEBI:15377"/>
        <dbReference type="ChEBI" id="CHEBI:17802"/>
        <dbReference type="ChEBI" id="CHEBI:43474"/>
        <dbReference type="ChEBI" id="CHEBI:58380"/>
        <dbReference type="EC" id="3.1.3.96"/>
    </reaction>
</comment>
<dbReference type="SFLD" id="SFLDS00003">
    <property type="entry name" value="Haloacid_Dehalogenase"/>
    <property type="match status" value="2"/>
</dbReference>
<comment type="cofactor">
    <cofactor evidence="1">
        <name>Mg(2+)</name>
        <dbReference type="ChEBI" id="CHEBI:18420"/>
    </cofactor>
</comment>
<dbReference type="InterPro" id="IPR006439">
    <property type="entry name" value="HAD-SF_hydro_IA"/>
</dbReference>
<evidence type="ECO:0000313" key="9">
    <source>
        <dbReference type="EMBL" id="KRX25142.1"/>
    </source>
</evidence>
<comment type="similarity">
    <text evidence="2">Belongs to the HAD-like hydrolase superfamily. CbbY/CbbZ/Gph/YieH family.</text>
</comment>
<dbReference type="Gene3D" id="3.40.50.1000">
    <property type="entry name" value="HAD superfamily/HAD-like"/>
    <property type="match status" value="2"/>
</dbReference>
<evidence type="ECO:0000256" key="2">
    <source>
        <dbReference type="ARBA" id="ARBA00006171"/>
    </source>
</evidence>
<dbReference type="Proteomes" id="UP000054630">
    <property type="component" value="Unassembled WGS sequence"/>
</dbReference>
<evidence type="ECO:0000313" key="10">
    <source>
        <dbReference type="Proteomes" id="UP000054630"/>
    </source>
</evidence>
<feature type="non-terminal residue" evidence="9">
    <location>
        <position position="643"/>
    </location>
</feature>
<evidence type="ECO:0000256" key="7">
    <source>
        <dbReference type="ARBA" id="ARBA00066578"/>
    </source>
</evidence>
<name>A0A0V0SEY1_9BILA</name>
<keyword evidence="10" id="KW-1185">Reference proteome</keyword>
<evidence type="ECO:0000256" key="4">
    <source>
        <dbReference type="ARBA" id="ARBA00022801"/>
    </source>
</evidence>
<dbReference type="InterPro" id="IPR041492">
    <property type="entry name" value="HAD_2"/>
</dbReference>
<accession>A0A0V0SEY1</accession>
<evidence type="ECO:0000256" key="5">
    <source>
        <dbReference type="ARBA" id="ARBA00022842"/>
    </source>
</evidence>
<dbReference type="GO" id="GO:1990738">
    <property type="term" value="F:pseudouridine 5'-phosphatase activity"/>
    <property type="evidence" value="ECO:0007669"/>
    <property type="project" value="UniProtKB-EC"/>
</dbReference>
<dbReference type="SFLD" id="SFLDG01129">
    <property type="entry name" value="C1.5:_HAD__Beta-PGM__Phosphata"/>
    <property type="match status" value="2"/>
</dbReference>
<dbReference type="SUPFAM" id="SSF56784">
    <property type="entry name" value="HAD-like"/>
    <property type="match status" value="2"/>
</dbReference>
<dbReference type="STRING" id="6336.A0A0V0SEY1"/>
<protein>
    <recommendedName>
        <fullName evidence="7">pseudouridine 5'-phosphatase</fullName>
        <ecNumber evidence="7">3.1.3.96</ecNumber>
    </recommendedName>
    <alternativeName>
        <fullName evidence="8">Pseudouridine-5'-monophosphatase</fullName>
    </alternativeName>
</protein>
<gene>
    <name evidence="9" type="primary">GPP1</name>
    <name evidence="9" type="ORF">T07_5295</name>
</gene>
<dbReference type="Gene3D" id="1.10.150.240">
    <property type="entry name" value="Putative phosphatase, domain 2"/>
    <property type="match status" value="2"/>
</dbReference>
<dbReference type="NCBIfam" id="TIGR01509">
    <property type="entry name" value="HAD-SF-IA-v3"/>
    <property type="match status" value="2"/>
</dbReference>
<proteinExistence type="inferred from homology"/>
<dbReference type="InterPro" id="IPR036412">
    <property type="entry name" value="HAD-like_sf"/>
</dbReference>
<evidence type="ECO:0000256" key="3">
    <source>
        <dbReference type="ARBA" id="ARBA00022723"/>
    </source>
</evidence>
<dbReference type="PANTHER" id="PTHR18901:SF38">
    <property type="entry name" value="PSEUDOURIDINE-5'-PHOSPHATASE"/>
    <property type="match status" value="1"/>
</dbReference>
<comment type="caution">
    <text evidence="9">The sequence shown here is derived from an EMBL/GenBank/DDBJ whole genome shotgun (WGS) entry which is preliminary data.</text>
</comment>
<dbReference type="InterPro" id="IPR023214">
    <property type="entry name" value="HAD_sf"/>
</dbReference>
<dbReference type="FunFam" id="1.10.150.240:FF:000001">
    <property type="entry name" value="Haloacid dehalogenase-like hydrolase domain"/>
    <property type="match status" value="1"/>
</dbReference>
<sequence length="643" mass="74022">MRMRVTFLLAKLRGIIQLPRNTMEKVQSCISFQIKPKSCVCRFANNFKFRETIQFRFCLKFSSMMVFKMGKSFLRTLPSVQRRTCCNELDRKKQQFGKVTHVIFDMDGLLLDTETVHEQCIGAIMKKYGKVFDWQLSLRILGASEKDGAEILIDEAQLPLTVEEFIKETAELEVEQFSQCNLMPGAERLLKHLHRCNIPMALCTSEREEYYLLKTKNHQQLFRLLNHRVCVPNNPEIKRGKPYPDCYLACASRFPKPALHPSQVLVFEDSLNGTLSALRAGMQVVMVPDSRMDEDKRRLATYSLQSLDQFKPELFGLPAFPSSSANKQRPFVRLRQDVDCSKVAVENNRRKRQLTGWFLAVVKIYLDCVVKSKVEMNANAKFPPVTHVIFDLDGLLLDTETVHGECINEVMKRFGKQLTYDMAALIRGRPQKDGFQFLVEEAKLPISAEELIQLTDEKEKSRFPESKLMPGVERLVNHLHKHNIPMAVCTSEKREYYNLKISRYTEIFKLMHHETCIADEKQITRGKPHPDGYLFCATLFDPPLPQANQILVFEDSISGASSGLAAGMQVVLVPDESLDKSKYPKVTCSLKSLLDFKPECFGLPPMNDRCFGKFSFQVSRYNLRKLRLKFTSHRSLNYEHLLN</sequence>
<dbReference type="AlphaFoldDB" id="A0A0V0SEY1"/>
<dbReference type="PANTHER" id="PTHR18901">
    <property type="entry name" value="2-DEOXYGLUCOSE-6-PHOSPHATE PHOSPHATASE 2"/>
    <property type="match status" value="1"/>
</dbReference>
<keyword evidence="4" id="KW-0378">Hydrolase</keyword>
<keyword evidence="5" id="KW-0460">Magnesium</keyword>
<reference evidence="9 10" key="1">
    <citation type="submission" date="2015-01" db="EMBL/GenBank/DDBJ databases">
        <title>Evolution of Trichinella species and genotypes.</title>
        <authorList>
            <person name="Korhonen P.K."/>
            <person name="Edoardo P."/>
            <person name="Giuseppe L.R."/>
            <person name="Gasser R.B."/>
        </authorList>
    </citation>
    <scope>NUCLEOTIDE SEQUENCE [LARGE SCALE GENOMIC DNA]</scope>
    <source>
        <strain evidence="9">ISS37</strain>
    </source>
</reference>
<dbReference type="EC" id="3.1.3.96" evidence="7"/>
<dbReference type="FunFam" id="3.40.50.1000:FF:000055">
    <property type="entry name" value="Haloacid dehalogenase-like hydrolase family protein"/>
    <property type="match status" value="2"/>
</dbReference>
<dbReference type="GO" id="GO:0046872">
    <property type="term" value="F:metal ion binding"/>
    <property type="evidence" value="ECO:0007669"/>
    <property type="project" value="UniProtKB-KW"/>
</dbReference>
<organism evidence="9 10">
    <name type="scientific">Trichinella nelsoni</name>
    <dbReference type="NCBI Taxonomy" id="6336"/>
    <lineage>
        <taxon>Eukaryota</taxon>
        <taxon>Metazoa</taxon>
        <taxon>Ecdysozoa</taxon>
        <taxon>Nematoda</taxon>
        <taxon>Enoplea</taxon>
        <taxon>Dorylaimia</taxon>
        <taxon>Trichinellida</taxon>
        <taxon>Trichinellidae</taxon>
        <taxon>Trichinella</taxon>
    </lineage>
</organism>
<evidence type="ECO:0000256" key="8">
    <source>
        <dbReference type="ARBA" id="ARBA00083904"/>
    </source>
</evidence>
<dbReference type="Pfam" id="PF13419">
    <property type="entry name" value="HAD_2"/>
    <property type="match status" value="2"/>
</dbReference>